<accession>A0A926NFJ2</accession>
<evidence type="ECO:0000313" key="1">
    <source>
        <dbReference type="EMBL" id="MBD1383362.1"/>
    </source>
</evidence>
<keyword evidence="2" id="KW-1185">Reference proteome</keyword>
<sequence>MITLGFLTVQAEHEIIYATKLAKRAADFGIKIIRFCPTDIEPASLSIEGRLYDSSKDQWVIKKTELPSFIYDRCFYQNNSLSPKSRPIVQWLKSNPNITFLGMGLPNKGEVYEAIKKHSTLSAYLPPTEKIANSIQIIDYLRKQEKCVLKPLNGSGGRGIILLELYSKKVDLTYHHGKNKQTKSFYSLKELESFCHSLMQKQSYLVQPLLQLKDSSGYPFDIRYLLQKNEHGKWTFKGDGVRRGYKGSFLSNLASGGEYISYQDWAATLTPFQKVVFEDEIKTILEELPPYLDKTFPSLFELGIDIGVSDDSCIWLLDINSKPGRQIILKNEAHKQKDEIYEAPLKYCRYLADKQETKDIRS</sequence>
<dbReference type="Pfam" id="PF14398">
    <property type="entry name" value="ATPgrasp_YheCD"/>
    <property type="match status" value="1"/>
</dbReference>
<dbReference type="InterPro" id="IPR026838">
    <property type="entry name" value="YheC/D"/>
</dbReference>
<dbReference type="AlphaFoldDB" id="A0A926NFJ2"/>
<gene>
    <name evidence="1" type="ORF">IC621_24555</name>
</gene>
<protein>
    <submittedName>
        <fullName evidence="1">YheC/YheD family protein</fullName>
    </submittedName>
</protein>
<reference evidence="1" key="1">
    <citation type="submission" date="2020-09" db="EMBL/GenBank/DDBJ databases">
        <title>A novel bacterium of genus Bacillus, isolated from South China Sea.</title>
        <authorList>
            <person name="Huang H."/>
            <person name="Mo K."/>
            <person name="Hu Y."/>
        </authorList>
    </citation>
    <scope>NUCLEOTIDE SEQUENCE</scope>
    <source>
        <strain evidence="1">IB182487</strain>
    </source>
</reference>
<dbReference type="SUPFAM" id="SSF56059">
    <property type="entry name" value="Glutathione synthetase ATP-binding domain-like"/>
    <property type="match status" value="1"/>
</dbReference>
<evidence type="ECO:0000313" key="2">
    <source>
        <dbReference type="Proteomes" id="UP000626844"/>
    </source>
</evidence>
<organism evidence="1 2">
    <name type="scientific">Metabacillus arenae</name>
    <dbReference type="NCBI Taxonomy" id="2771434"/>
    <lineage>
        <taxon>Bacteria</taxon>
        <taxon>Bacillati</taxon>
        <taxon>Bacillota</taxon>
        <taxon>Bacilli</taxon>
        <taxon>Bacillales</taxon>
        <taxon>Bacillaceae</taxon>
        <taxon>Metabacillus</taxon>
    </lineage>
</organism>
<dbReference type="EMBL" id="JACXAI010000052">
    <property type="protein sequence ID" value="MBD1383362.1"/>
    <property type="molecule type" value="Genomic_DNA"/>
</dbReference>
<dbReference type="GO" id="GO:0005524">
    <property type="term" value="F:ATP binding"/>
    <property type="evidence" value="ECO:0007669"/>
    <property type="project" value="InterPro"/>
</dbReference>
<comment type="caution">
    <text evidence="1">The sequence shown here is derived from an EMBL/GenBank/DDBJ whole genome shotgun (WGS) entry which is preliminary data.</text>
</comment>
<proteinExistence type="predicted"/>
<dbReference type="Gene3D" id="3.30.1490.20">
    <property type="entry name" value="ATP-grasp fold, A domain"/>
    <property type="match status" value="1"/>
</dbReference>
<dbReference type="RefSeq" id="WP_191162458.1">
    <property type="nucleotide sequence ID" value="NZ_JACXAI010000052.1"/>
</dbReference>
<name>A0A926NFJ2_9BACI</name>
<dbReference type="InterPro" id="IPR013815">
    <property type="entry name" value="ATP_grasp_subdomain_1"/>
</dbReference>
<dbReference type="Proteomes" id="UP000626844">
    <property type="component" value="Unassembled WGS sequence"/>
</dbReference>